<dbReference type="InterPro" id="IPR050327">
    <property type="entry name" value="Proton-linked_MCT"/>
</dbReference>
<dbReference type="InterPro" id="IPR036259">
    <property type="entry name" value="MFS_trans_sf"/>
</dbReference>
<feature type="transmembrane region" description="Helical" evidence="4">
    <location>
        <begin position="352"/>
        <end position="371"/>
    </location>
</feature>
<evidence type="ECO:0000256" key="3">
    <source>
        <dbReference type="ARBA" id="ARBA00023136"/>
    </source>
</evidence>
<dbReference type="GO" id="GO:0022857">
    <property type="term" value="F:transmembrane transporter activity"/>
    <property type="evidence" value="ECO:0007669"/>
    <property type="project" value="InterPro"/>
</dbReference>
<organism evidence="6 7">
    <name type="scientific">Spirochaeta isovalerica</name>
    <dbReference type="NCBI Taxonomy" id="150"/>
    <lineage>
        <taxon>Bacteria</taxon>
        <taxon>Pseudomonadati</taxon>
        <taxon>Spirochaetota</taxon>
        <taxon>Spirochaetia</taxon>
        <taxon>Spirochaetales</taxon>
        <taxon>Spirochaetaceae</taxon>
        <taxon>Spirochaeta</taxon>
    </lineage>
</organism>
<reference evidence="6 7" key="1">
    <citation type="submission" date="2020-08" db="EMBL/GenBank/DDBJ databases">
        <title>Genomic Encyclopedia of Type Strains, Phase IV (KMG-IV): sequencing the most valuable type-strain genomes for metagenomic binning, comparative biology and taxonomic classification.</title>
        <authorList>
            <person name="Goeker M."/>
        </authorList>
    </citation>
    <scope>NUCLEOTIDE SEQUENCE [LARGE SCALE GENOMIC DNA]</scope>
    <source>
        <strain evidence="6 7">DSM 2461</strain>
    </source>
</reference>
<feature type="transmembrane region" description="Helical" evidence="4">
    <location>
        <begin position="55"/>
        <end position="75"/>
    </location>
</feature>
<feature type="transmembrane region" description="Helical" evidence="4">
    <location>
        <begin position="383"/>
        <end position="404"/>
    </location>
</feature>
<evidence type="ECO:0000313" key="6">
    <source>
        <dbReference type="EMBL" id="MBB6481725.1"/>
    </source>
</evidence>
<feature type="domain" description="Major facilitator superfamily (MFS) profile" evidence="5">
    <location>
        <begin position="1"/>
        <end position="407"/>
    </location>
</feature>
<keyword evidence="2 4" id="KW-1133">Transmembrane helix</keyword>
<gene>
    <name evidence="6" type="ORF">HNR50_003405</name>
</gene>
<dbReference type="RefSeq" id="WP_184747958.1">
    <property type="nucleotide sequence ID" value="NZ_JACHGJ010000007.1"/>
</dbReference>
<dbReference type="Pfam" id="PF07690">
    <property type="entry name" value="MFS_1"/>
    <property type="match status" value="1"/>
</dbReference>
<evidence type="ECO:0000256" key="1">
    <source>
        <dbReference type="ARBA" id="ARBA00022692"/>
    </source>
</evidence>
<keyword evidence="7" id="KW-1185">Reference proteome</keyword>
<evidence type="ECO:0000256" key="4">
    <source>
        <dbReference type="SAM" id="Phobius"/>
    </source>
</evidence>
<dbReference type="InterPro" id="IPR020846">
    <property type="entry name" value="MFS_dom"/>
</dbReference>
<feature type="transmembrane region" description="Helical" evidence="4">
    <location>
        <begin position="95"/>
        <end position="112"/>
    </location>
</feature>
<dbReference type="PANTHER" id="PTHR11360">
    <property type="entry name" value="MONOCARBOXYLATE TRANSPORTER"/>
    <property type="match status" value="1"/>
</dbReference>
<evidence type="ECO:0000259" key="5">
    <source>
        <dbReference type="PROSITE" id="PS50850"/>
    </source>
</evidence>
<evidence type="ECO:0000256" key="2">
    <source>
        <dbReference type="ARBA" id="ARBA00022989"/>
    </source>
</evidence>
<keyword evidence="1 4" id="KW-0812">Transmembrane</keyword>
<keyword evidence="3 4" id="KW-0472">Membrane</keyword>
<feature type="transmembrane region" description="Helical" evidence="4">
    <location>
        <begin position="262"/>
        <end position="281"/>
    </location>
</feature>
<dbReference type="EMBL" id="JACHGJ010000007">
    <property type="protein sequence ID" value="MBB6481725.1"/>
    <property type="molecule type" value="Genomic_DNA"/>
</dbReference>
<feature type="transmembrane region" description="Helical" evidence="4">
    <location>
        <begin position="133"/>
        <end position="154"/>
    </location>
</feature>
<feature type="transmembrane region" description="Helical" evidence="4">
    <location>
        <begin position="166"/>
        <end position="186"/>
    </location>
</feature>
<dbReference type="Gene3D" id="1.20.1250.20">
    <property type="entry name" value="MFS general substrate transporter like domains"/>
    <property type="match status" value="2"/>
</dbReference>
<comment type="caution">
    <text evidence="6">The sequence shown here is derived from an EMBL/GenBank/DDBJ whole genome shotgun (WGS) entry which is preliminary data.</text>
</comment>
<feature type="transmembrane region" description="Helical" evidence="4">
    <location>
        <begin position="229"/>
        <end position="250"/>
    </location>
</feature>
<accession>A0A841RCL1</accession>
<feature type="transmembrane region" description="Helical" evidence="4">
    <location>
        <begin position="319"/>
        <end position="340"/>
    </location>
</feature>
<evidence type="ECO:0000313" key="7">
    <source>
        <dbReference type="Proteomes" id="UP000587760"/>
    </source>
</evidence>
<dbReference type="SUPFAM" id="SSF103473">
    <property type="entry name" value="MFS general substrate transporter"/>
    <property type="match status" value="1"/>
</dbReference>
<sequence>MLFSIPGQTMGVSVYTDHLIANLGLSRIDISTAYMIGTLSSSLLMTRAGIFYDKFGARVAAAGSAFFLGLFLILLSRSLWLTESISSLTGLPERGTAFALMIFGFLGIRFFGQGVLTLVSRGMVMRWFETHRGFAAALMGIVTSFGFSYAPRVLQALIDLSSWQRSWLVLGVVLVAAIVPFILFIFRDSPEDCSVEMEEGVRLRTGIAGRESSPVRNYTLEEARKDPQLWFYMAILFFWALYNTAFTFHVTSIFGSLGMNTAEAVAIFLPISVISVFARFGGSWASDLIKMKYIFYIFTISTFFAGLAISLPWNGLSFFLLLAGMGVANGLFGVITSVTWPKLYGREHLGAISGMAMSFMVAGSALGPWIFSFMESLWGHYRYTGWFGMGFALLIALTSFPVLVKAERTTP</sequence>
<dbReference type="PANTHER" id="PTHR11360:SF308">
    <property type="entry name" value="BLL3089 PROTEIN"/>
    <property type="match status" value="1"/>
</dbReference>
<proteinExistence type="predicted"/>
<dbReference type="Proteomes" id="UP000587760">
    <property type="component" value="Unassembled WGS sequence"/>
</dbReference>
<dbReference type="PROSITE" id="PS50850">
    <property type="entry name" value="MFS"/>
    <property type="match status" value="1"/>
</dbReference>
<name>A0A841RCL1_9SPIO</name>
<feature type="transmembrane region" description="Helical" evidence="4">
    <location>
        <begin position="293"/>
        <end position="313"/>
    </location>
</feature>
<dbReference type="AlphaFoldDB" id="A0A841RCL1"/>
<dbReference type="InterPro" id="IPR011701">
    <property type="entry name" value="MFS"/>
</dbReference>
<protein>
    <submittedName>
        <fullName evidence="6">MFS family permease</fullName>
    </submittedName>
</protein>